<reference evidence="2" key="1">
    <citation type="journal article" date="2019" name="PLoS Negl. Trop. Dis.">
        <title>Revisiting the worldwide diversity of Leptospira species in the environment.</title>
        <authorList>
            <person name="Vincent A.T."/>
            <person name="Schiettekatte O."/>
            <person name="Bourhy P."/>
            <person name="Veyrier F.J."/>
            <person name="Picardeau M."/>
        </authorList>
    </citation>
    <scope>NUCLEOTIDE SEQUENCE [LARGE SCALE GENOMIC DNA]</scope>
    <source>
        <strain evidence="2">201400974</strain>
    </source>
</reference>
<dbReference type="OrthoDB" id="2242787at2"/>
<keyword evidence="1" id="KW-0472">Membrane</keyword>
<organism evidence="2 3">
    <name type="scientific">Leptospira ilyithenensis</name>
    <dbReference type="NCBI Taxonomy" id="2484901"/>
    <lineage>
        <taxon>Bacteria</taxon>
        <taxon>Pseudomonadati</taxon>
        <taxon>Spirochaetota</taxon>
        <taxon>Spirochaetia</taxon>
        <taxon>Leptospirales</taxon>
        <taxon>Leptospiraceae</taxon>
        <taxon>Leptospira</taxon>
    </lineage>
</organism>
<feature type="transmembrane region" description="Helical" evidence="1">
    <location>
        <begin position="167"/>
        <end position="185"/>
    </location>
</feature>
<dbReference type="AlphaFoldDB" id="A0A4V3JX09"/>
<gene>
    <name evidence="2" type="ORF">EHS11_08540</name>
</gene>
<accession>A0A4V3JX09</accession>
<evidence type="ECO:0000256" key="1">
    <source>
        <dbReference type="SAM" id="Phobius"/>
    </source>
</evidence>
<feature type="transmembrane region" description="Helical" evidence="1">
    <location>
        <begin position="112"/>
        <end position="129"/>
    </location>
</feature>
<evidence type="ECO:0000313" key="2">
    <source>
        <dbReference type="EMBL" id="TGN10341.1"/>
    </source>
</evidence>
<feature type="transmembrane region" description="Helical" evidence="1">
    <location>
        <begin position="141"/>
        <end position="161"/>
    </location>
</feature>
<comment type="caution">
    <text evidence="2">The sequence shown here is derived from an EMBL/GenBank/DDBJ whole genome shotgun (WGS) entry which is preliminary data.</text>
</comment>
<feature type="transmembrane region" description="Helical" evidence="1">
    <location>
        <begin position="6"/>
        <end position="22"/>
    </location>
</feature>
<keyword evidence="1" id="KW-0812">Transmembrane</keyword>
<dbReference type="Proteomes" id="UP000298264">
    <property type="component" value="Unassembled WGS sequence"/>
</dbReference>
<proteinExistence type="predicted"/>
<feature type="transmembrane region" description="Helical" evidence="1">
    <location>
        <begin position="58"/>
        <end position="79"/>
    </location>
</feature>
<feature type="transmembrane region" description="Helical" evidence="1">
    <location>
        <begin position="34"/>
        <end position="52"/>
    </location>
</feature>
<name>A0A4V3JX09_9LEPT</name>
<keyword evidence="3" id="KW-1185">Reference proteome</keyword>
<feature type="transmembrane region" description="Helical" evidence="1">
    <location>
        <begin position="91"/>
        <end position="106"/>
    </location>
</feature>
<keyword evidence="1" id="KW-1133">Transmembrane helix</keyword>
<sequence length="195" mass="22184">MHKYIFSLIAIGLTVFAFFPYIRSILKGKIKPHVFSWIIWGMTTFIAFLAQLKDNGGAGAWPIGISGLITIYVAVIAFINKSDNSITKMDWLFFILAISSIPFWYLTSDPLIAILILTITDLLGFGPTIKKSYYFPFEEKISFFLLFLVRNIISIFALEHYSLTTVLFPGFIAFACFSLILLLLIRRKILNTDES</sequence>
<protein>
    <submittedName>
        <fullName evidence="2">Uncharacterized protein</fullName>
    </submittedName>
</protein>
<dbReference type="EMBL" id="RQHV01000043">
    <property type="protein sequence ID" value="TGN10341.1"/>
    <property type="molecule type" value="Genomic_DNA"/>
</dbReference>
<evidence type="ECO:0000313" key="3">
    <source>
        <dbReference type="Proteomes" id="UP000298264"/>
    </source>
</evidence>